<dbReference type="EMBL" id="JAPWTJ010001133">
    <property type="protein sequence ID" value="KAJ8973678.1"/>
    <property type="molecule type" value="Genomic_DNA"/>
</dbReference>
<feature type="domain" description="C2H2-type" evidence="6">
    <location>
        <begin position="387"/>
        <end position="414"/>
    </location>
</feature>
<name>A0ABQ9J6R7_9CUCU</name>
<reference evidence="7" key="1">
    <citation type="journal article" date="2023" name="Insect Mol. Biol.">
        <title>Genome sequencing provides insights into the evolution of gene families encoding plant cell wall-degrading enzymes in longhorned beetles.</title>
        <authorList>
            <person name="Shin N.R."/>
            <person name="Okamura Y."/>
            <person name="Kirsch R."/>
            <person name="Pauchet Y."/>
        </authorList>
    </citation>
    <scope>NUCLEOTIDE SEQUENCE</scope>
    <source>
        <strain evidence="7">MMC_N1</strain>
    </source>
</reference>
<dbReference type="SMART" id="SM00868">
    <property type="entry name" value="zf-AD"/>
    <property type="match status" value="2"/>
</dbReference>
<keyword evidence="4" id="KW-0862">Zinc</keyword>
<keyword evidence="3 5" id="KW-0863">Zinc-finger</keyword>
<dbReference type="Pfam" id="PF00096">
    <property type="entry name" value="zf-C2H2"/>
    <property type="match status" value="1"/>
</dbReference>
<accession>A0ABQ9J6R7</accession>
<evidence type="ECO:0000256" key="4">
    <source>
        <dbReference type="ARBA" id="ARBA00022833"/>
    </source>
</evidence>
<evidence type="ECO:0000313" key="7">
    <source>
        <dbReference type="EMBL" id="KAJ8973678.1"/>
    </source>
</evidence>
<feature type="domain" description="C2H2-type" evidence="6">
    <location>
        <begin position="418"/>
        <end position="445"/>
    </location>
</feature>
<dbReference type="PROSITE" id="PS50157">
    <property type="entry name" value="ZINC_FINGER_C2H2_2"/>
    <property type="match status" value="8"/>
</dbReference>
<dbReference type="PANTHER" id="PTHR24379:SF121">
    <property type="entry name" value="C2H2-TYPE DOMAIN-CONTAINING PROTEIN"/>
    <property type="match status" value="1"/>
</dbReference>
<feature type="domain" description="C2H2-type" evidence="6">
    <location>
        <begin position="480"/>
        <end position="507"/>
    </location>
</feature>
<feature type="domain" description="C2H2-type" evidence="6">
    <location>
        <begin position="294"/>
        <end position="321"/>
    </location>
</feature>
<feature type="domain" description="C2H2-type" evidence="6">
    <location>
        <begin position="511"/>
        <end position="539"/>
    </location>
</feature>
<comment type="caution">
    <text evidence="7">The sequence shown here is derived from an EMBL/GenBank/DDBJ whole genome shotgun (WGS) entry which is preliminary data.</text>
</comment>
<dbReference type="InterPro" id="IPR036236">
    <property type="entry name" value="Znf_C2H2_sf"/>
</dbReference>
<feature type="domain" description="C2H2-type" evidence="6">
    <location>
        <begin position="449"/>
        <end position="476"/>
    </location>
</feature>
<evidence type="ECO:0000256" key="5">
    <source>
        <dbReference type="PROSITE-ProRule" id="PRU00042"/>
    </source>
</evidence>
<dbReference type="Proteomes" id="UP001162164">
    <property type="component" value="Unassembled WGS sequence"/>
</dbReference>
<evidence type="ECO:0000256" key="3">
    <source>
        <dbReference type="ARBA" id="ARBA00022771"/>
    </source>
</evidence>
<organism evidence="7 8">
    <name type="scientific">Molorchus minor</name>
    <dbReference type="NCBI Taxonomy" id="1323400"/>
    <lineage>
        <taxon>Eukaryota</taxon>
        <taxon>Metazoa</taxon>
        <taxon>Ecdysozoa</taxon>
        <taxon>Arthropoda</taxon>
        <taxon>Hexapoda</taxon>
        <taxon>Insecta</taxon>
        <taxon>Pterygota</taxon>
        <taxon>Neoptera</taxon>
        <taxon>Endopterygota</taxon>
        <taxon>Coleoptera</taxon>
        <taxon>Polyphaga</taxon>
        <taxon>Cucujiformia</taxon>
        <taxon>Chrysomeloidea</taxon>
        <taxon>Cerambycidae</taxon>
        <taxon>Lamiinae</taxon>
        <taxon>Monochamini</taxon>
        <taxon>Molorchus</taxon>
    </lineage>
</organism>
<evidence type="ECO:0000256" key="2">
    <source>
        <dbReference type="ARBA" id="ARBA00022737"/>
    </source>
</evidence>
<dbReference type="SMART" id="SM00355">
    <property type="entry name" value="ZnF_C2H2"/>
    <property type="match status" value="11"/>
</dbReference>
<dbReference type="Pfam" id="PF13909">
    <property type="entry name" value="zf-H2C2_5"/>
    <property type="match status" value="1"/>
</dbReference>
<dbReference type="InterPro" id="IPR013087">
    <property type="entry name" value="Znf_C2H2_type"/>
</dbReference>
<gene>
    <name evidence="7" type="ORF">NQ317_011798</name>
</gene>
<keyword evidence="1" id="KW-0479">Metal-binding</keyword>
<evidence type="ECO:0000313" key="8">
    <source>
        <dbReference type="Proteomes" id="UP001162164"/>
    </source>
</evidence>
<feature type="domain" description="C2H2-type" evidence="6">
    <location>
        <begin position="263"/>
        <end position="290"/>
    </location>
</feature>
<keyword evidence="2" id="KW-0677">Repeat</keyword>
<keyword evidence="8" id="KW-1185">Reference proteome</keyword>
<dbReference type="InterPro" id="IPR012934">
    <property type="entry name" value="Znf_AD"/>
</dbReference>
<dbReference type="PANTHER" id="PTHR24379">
    <property type="entry name" value="KRAB AND ZINC FINGER DOMAIN-CONTAINING"/>
    <property type="match status" value="1"/>
</dbReference>
<evidence type="ECO:0000256" key="1">
    <source>
        <dbReference type="ARBA" id="ARBA00022723"/>
    </source>
</evidence>
<dbReference type="Gene3D" id="3.30.160.60">
    <property type="entry name" value="Classic Zinc Finger"/>
    <property type="match status" value="5"/>
</dbReference>
<feature type="domain" description="C2H2-type" evidence="6">
    <location>
        <begin position="596"/>
        <end position="621"/>
    </location>
</feature>
<protein>
    <recommendedName>
        <fullName evidence="6">C2H2-type domain-containing protein</fullName>
    </recommendedName>
</protein>
<dbReference type="SUPFAM" id="SSF57667">
    <property type="entry name" value="beta-beta-alpha zinc fingers"/>
    <property type="match status" value="4"/>
</dbReference>
<evidence type="ECO:0000259" key="6">
    <source>
        <dbReference type="PROSITE" id="PS50157"/>
    </source>
</evidence>
<proteinExistence type="predicted"/>
<sequence>MDIKEEKVCRLCLGELKGDHRVIENYMKEQFKILLLDVNLDVSENPVLCENCAEQVQKSFDFKTACISKEVTMLCADVNRTNNLPLTEHFMDDVNSVFAYDDVCYFCKERQEKSSFIELNKLKNEYGDGIFQHFFPEKQNNEIPKEPITCTSCVKYLAAYFGLIRTCEATEINIREYCKQEGTNSKGFVKLSNVQSFLYKDASTFSAILDPVFIKKEEPVFDNAETDYININDIRMKLEGQTETIKADCATDSSMIFAEIDIYECQICSFKTKNKFSLTKHRLVHKDNSEVAVYQCGTCSFQTKYKNNLTKHLLLHKDNSEIALYQCEFCEFKTKHKNNLSKHFLVHKDCSEVEMFQCELCDYKTKHKNCFTKHLLVHKDSSEVETYKCMQCNYTTKYKRYLSKHLLVHKDPSEVKHYDCDLCSFRTKHKTNLTKHLLVHKDSSEIEWYNCEKCSYTTKYKRFLNNHRLIHKDPSEVEMYSCEQCSYTTKHKSCLARHSLIHKDTSEVEMYSCELCDYTTKYKRYLSKHMLIKHPTEVEVYNCDVCDFKTKHQNNLAKHMLNHTESLNGGMYGVRTLFVQDEHLPVHKDPSELEMYRCDICNFQTKHKYYLNKHRVIHTPH</sequence>